<dbReference type="KEGG" id="scib:HUG20_08785"/>
<organism evidence="3 4">
    <name type="scientific">Salicibibacter cibi</name>
    <dbReference type="NCBI Taxonomy" id="2743001"/>
    <lineage>
        <taxon>Bacteria</taxon>
        <taxon>Bacillati</taxon>
        <taxon>Bacillota</taxon>
        <taxon>Bacilli</taxon>
        <taxon>Bacillales</taxon>
        <taxon>Bacillaceae</taxon>
        <taxon>Salicibibacter</taxon>
    </lineage>
</organism>
<gene>
    <name evidence="3" type="ORF">HUG20_08785</name>
</gene>
<evidence type="ECO:0000256" key="1">
    <source>
        <dbReference type="ARBA" id="ARBA00005953"/>
    </source>
</evidence>
<name>A0A7T6ZAQ8_9BACI</name>
<dbReference type="CDD" id="cd00586">
    <property type="entry name" value="4HBT"/>
    <property type="match status" value="1"/>
</dbReference>
<dbReference type="SUPFAM" id="SSF54637">
    <property type="entry name" value="Thioesterase/thiol ester dehydrase-isomerase"/>
    <property type="match status" value="1"/>
</dbReference>
<evidence type="ECO:0000256" key="2">
    <source>
        <dbReference type="ARBA" id="ARBA00022801"/>
    </source>
</evidence>
<dbReference type="EMBL" id="CP054706">
    <property type="protein sequence ID" value="QQK79972.1"/>
    <property type="molecule type" value="Genomic_DNA"/>
</dbReference>
<dbReference type="NCBIfam" id="TIGR00051">
    <property type="entry name" value="YbgC/FadM family acyl-CoA thioesterase"/>
    <property type="match status" value="1"/>
</dbReference>
<dbReference type="PANTHER" id="PTHR31793:SF27">
    <property type="entry name" value="NOVEL THIOESTERASE SUPERFAMILY DOMAIN AND SAPOSIN A-TYPE DOMAIN CONTAINING PROTEIN (0610012H03RIK)"/>
    <property type="match status" value="1"/>
</dbReference>
<dbReference type="GO" id="GO:0047617">
    <property type="term" value="F:fatty acyl-CoA hydrolase activity"/>
    <property type="evidence" value="ECO:0007669"/>
    <property type="project" value="TreeGrafter"/>
</dbReference>
<dbReference type="Pfam" id="PF13279">
    <property type="entry name" value="4HBT_2"/>
    <property type="match status" value="1"/>
</dbReference>
<dbReference type="PIRSF" id="PIRSF003230">
    <property type="entry name" value="YbgC"/>
    <property type="match status" value="1"/>
</dbReference>
<keyword evidence="2" id="KW-0378">Hydrolase</keyword>
<dbReference type="InterPro" id="IPR050563">
    <property type="entry name" value="4-hydroxybenzoyl-CoA_TE"/>
</dbReference>
<comment type="similarity">
    <text evidence="1">Belongs to the 4-hydroxybenzoyl-CoA thioesterase family.</text>
</comment>
<proteinExistence type="inferred from homology"/>
<evidence type="ECO:0000313" key="3">
    <source>
        <dbReference type="EMBL" id="QQK79972.1"/>
    </source>
</evidence>
<dbReference type="InterPro" id="IPR006684">
    <property type="entry name" value="YbgC/YbaW"/>
</dbReference>
<reference evidence="3 4" key="1">
    <citation type="submission" date="2020-06" db="EMBL/GenBank/DDBJ databases">
        <title>Genomic analysis of Salicibibacter sp. NKC21-4.</title>
        <authorList>
            <person name="Oh Y.J."/>
        </authorList>
    </citation>
    <scope>NUCLEOTIDE SEQUENCE [LARGE SCALE GENOMIC DNA]</scope>
    <source>
        <strain evidence="3 4">NKC21-4</strain>
    </source>
</reference>
<dbReference type="Proteomes" id="UP000595349">
    <property type="component" value="Chromosome"/>
</dbReference>
<dbReference type="InterPro" id="IPR029069">
    <property type="entry name" value="HotDog_dom_sf"/>
</dbReference>
<dbReference type="Gene3D" id="3.10.129.10">
    <property type="entry name" value="Hotdog Thioesterase"/>
    <property type="match status" value="1"/>
</dbReference>
<dbReference type="PANTHER" id="PTHR31793">
    <property type="entry name" value="4-HYDROXYBENZOYL-COA THIOESTERASE FAMILY MEMBER"/>
    <property type="match status" value="1"/>
</dbReference>
<dbReference type="RefSeq" id="WP_200090147.1">
    <property type="nucleotide sequence ID" value="NZ_CP054706.1"/>
</dbReference>
<keyword evidence="4" id="KW-1185">Reference proteome</keyword>
<dbReference type="AlphaFoldDB" id="A0A7T6ZAQ8"/>
<evidence type="ECO:0000313" key="4">
    <source>
        <dbReference type="Proteomes" id="UP000595349"/>
    </source>
</evidence>
<sequence length="141" mass="16476">MENTFRFSHEIRVRYSEIDGQGIVFNAHYMTYLDVAVIEYFRTVLGENWLETYSKSFDIALVKSTLEFQKPARLDEQLSIWCRIKHLGNSSFTTAFQMTKKNEDAILLEAEQIHVNYDASEGKAVPIPEKVRSLIEQYEGW</sequence>
<protein>
    <submittedName>
        <fullName evidence="3">Acyl-CoA thioesterase</fullName>
    </submittedName>
</protein>
<accession>A0A7T6ZAQ8</accession>